<sequence>MQNLQRYTTNIRNHYLNIYLDAIASFKSTHAQADVEALASVNGVEGQPEIFRWRRFDLVDQATQPPQIANFRPDTHVSFEPQSITWQKKMKVRLEPMAWNDVEFECSGLNMHKSQLEHWAIRWLDPQNKREVDNHGIGGRIHSVSFPQKKVNRQVFFVDFGSAPIQAFQELLQVLMLAETKKVRIRTARLRASEAEEEQASTS</sequence>
<dbReference type="KEGG" id="marq:MARGE09_P0645"/>
<accession>A0AAN1WF45</accession>
<organism evidence="1 2">
    <name type="scientific">Marinagarivorans cellulosilyticus</name>
    <dbReference type="NCBI Taxonomy" id="2721545"/>
    <lineage>
        <taxon>Bacteria</taxon>
        <taxon>Pseudomonadati</taxon>
        <taxon>Pseudomonadota</taxon>
        <taxon>Gammaproteobacteria</taxon>
        <taxon>Cellvibrionales</taxon>
        <taxon>Cellvibrionaceae</taxon>
        <taxon>Marinagarivorans</taxon>
    </lineage>
</organism>
<evidence type="ECO:0000313" key="2">
    <source>
        <dbReference type="Proteomes" id="UP001320119"/>
    </source>
</evidence>
<reference evidence="1 2" key="1">
    <citation type="journal article" date="2022" name="IScience">
        <title>An ultrasensitive nanofiber-based assay for enzymatic hydrolysis and deep-sea microbial degradation of cellulose.</title>
        <authorList>
            <person name="Tsudome M."/>
            <person name="Tachioka M."/>
            <person name="Miyazaki M."/>
            <person name="Uchimura K."/>
            <person name="Tsuda M."/>
            <person name="Takaki Y."/>
            <person name="Deguchi S."/>
        </authorList>
    </citation>
    <scope>NUCLEOTIDE SEQUENCE [LARGE SCALE GENOMIC DNA]</scope>
    <source>
        <strain evidence="1 2">GE09</strain>
    </source>
</reference>
<proteinExistence type="predicted"/>
<name>A0AAN1WF45_9GAMM</name>
<evidence type="ECO:0000313" key="1">
    <source>
        <dbReference type="EMBL" id="BCD96445.1"/>
    </source>
</evidence>
<gene>
    <name evidence="1" type="ORF">MARGE09_P0645</name>
</gene>
<dbReference type="Proteomes" id="UP001320119">
    <property type="component" value="Chromosome"/>
</dbReference>
<dbReference type="RefSeq" id="WP_236985944.1">
    <property type="nucleotide sequence ID" value="NZ_AP023086.1"/>
</dbReference>
<dbReference type="AlphaFoldDB" id="A0AAN1WF45"/>
<keyword evidence="2" id="KW-1185">Reference proteome</keyword>
<protein>
    <submittedName>
        <fullName evidence="1">Uncharacterized protein</fullName>
    </submittedName>
</protein>
<dbReference type="EMBL" id="AP023086">
    <property type="protein sequence ID" value="BCD96445.1"/>
    <property type="molecule type" value="Genomic_DNA"/>
</dbReference>